<keyword evidence="3" id="KW-0326">Glycosidase</keyword>
<name>A0A9D9NLU6_9BACT</name>
<proteinExistence type="predicted"/>
<feature type="region of interest" description="Disordered" evidence="1">
    <location>
        <begin position="17"/>
        <end position="42"/>
    </location>
</feature>
<evidence type="ECO:0000313" key="4">
    <source>
        <dbReference type="Proteomes" id="UP000823771"/>
    </source>
</evidence>
<dbReference type="PANTHER" id="PTHR40446:SF2">
    <property type="entry name" value="N-ACETYLGLUCOSAMINE-1-PHOSPHODIESTER ALPHA-N-ACETYLGLUCOSAMINIDASE"/>
    <property type="match status" value="1"/>
</dbReference>
<keyword evidence="3" id="KW-0378">Hydrolase</keyword>
<accession>A0A9D9NLU6</accession>
<sequence>MTAFCTIFMIACCTEKPSSTENTGDTGDPETPVEEPGDYPHGVSVEEFRDDFQDGTYCSGFIATVDFNENPDLKFNVSYNVPKKTPSEIYDNFRSDTEEPAIVINGGYFAGTTSMSLAVIDGSARCNNATSINWPNDEQYQCTVYPVRSAIGQMDDGSFEIQWTYCVDQSSRKQTAFPSALDNDEQTQTFMKEPPTAEAYNGIPWNPEEAVGGGPRIVQKGQNVAEENYWAEVLDSGGTAGLSRQPRTGIGYTEDGKLIMIVCDGRGMNGSSGFTLSELAEKFITLGAVDAMNLDGGGSSAMVGKDGTVLNRPSDSGNSAEIVERKIVTAIVITEMQK</sequence>
<reference evidence="3" key="1">
    <citation type="submission" date="2020-10" db="EMBL/GenBank/DDBJ databases">
        <authorList>
            <person name="Gilroy R."/>
        </authorList>
    </citation>
    <scope>NUCLEOTIDE SEQUENCE</scope>
    <source>
        <strain evidence="3">2478</strain>
    </source>
</reference>
<organism evidence="3 4">
    <name type="scientific">Candidatus Cryptobacteroides excrementipullorum</name>
    <dbReference type="NCBI Taxonomy" id="2840761"/>
    <lineage>
        <taxon>Bacteria</taxon>
        <taxon>Pseudomonadati</taxon>
        <taxon>Bacteroidota</taxon>
        <taxon>Bacteroidia</taxon>
        <taxon>Bacteroidales</taxon>
        <taxon>Candidatus Cryptobacteroides</taxon>
    </lineage>
</organism>
<dbReference type="Pfam" id="PF09992">
    <property type="entry name" value="NAGPA"/>
    <property type="match status" value="1"/>
</dbReference>
<dbReference type="Proteomes" id="UP000823771">
    <property type="component" value="Unassembled WGS sequence"/>
</dbReference>
<reference evidence="3" key="2">
    <citation type="journal article" date="2021" name="PeerJ">
        <title>Extensive microbial diversity within the chicken gut microbiome revealed by metagenomics and culture.</title>
        <authorList>
            <person name="Gilroy R."/>
            <person name="Ravi A."/>
            <person name="Getino M."/>
            <person name="Pursley I."/>
            <person name="Horton D.L."/>
            <person name="Alikhan N.F."/>
            <person name="Baker D."/>
            <person name="Gharbi K."/>
            <person name="Hall N."/>
            <person name="Watson M."/>
            <person name="Adriaenssens E.M."/>
            <person name="Foster-Nyarko E."/>
            <person name="Jarju S."/>
            <person name="Secka A."/>
            <person name="Antonio M."/>
            <person name="Oren A."/>
            <person name="Chaudhuri R.R."/>
            <person name="La Ragione R."/>
            <person name="Hildebrand F."/>
            <person name="Pallen M.J."/>
        </authorList>
    </citation>
    <scope>NUCLEOTIDE SEQUENCE</scope>
    <source>
        <strain evidence="3">2478</strain>
    </source>
</reference>
<comment type="caution">
    <text evidence="3">The sequence shown here is derived from an EMBL/GenBank/DDBJ whole genome shotgun (WGS) entry which is preliminary data.</text>
</comment>
<dbReference type="InterPro" id="IPR018711">
    <property type="entry name" value="NAGPA"/>
</dbReference>
<evidence type="ECO:0000256" key="1">
    <source>
        <dbReference type="SAM" id="MobiDB-lite"/>
    </source>
</evidence>
<protein>
    <submittedName>
        <fullName evidence="3">Phosphodiester glycosidase family protein</fullName>
    </submittedName>
</protein>
<feature type="compositionally biased region" description="Acidic residues" evidence="1">
    <location>
        <begin position="27"/>
        <end position="37"/>
    </location>
</feature>
<dbReference type="GO" id="GO:0016798">
    <property type="term" value="F:hydrolase activity, acting on glycosyl bonds"/>
    <property type="evidence" value="ECO:0007669"/>
    <property type="project" value="UniProtKB-KW"/>
</dbReference>
<dbReference type="EMBL" id="JADILZ010000042">
    <property type="protein sequence ID" value="MBO8478220.1"/>
    <property type="molecule type" value="Genomic_DNA"/>
</dbReference>
<dbReference type="PANTHER" id="PTHR40446">
    <property type="entry name" value="N-ACETYLGLUCOSAMINE-1-PHOSPHODIESTER ALPHA-N-ACETYLGLUCOSAMINIDASE"/>
    <property type="match status" value="1"/>
</dbReference>
<feature type="domain" description="Phosphodiester glycosidase" evidence="2">
    <location>
        <begin position="179"/>
        <end position="334"/>
    </location>
</feature>
<dbReference type="AlphaFoldDB" id="A0A9D9NLU6"/>
<evidence type="ECO:0000259" key="2">
    <source>
        <dbReference type="Pfam" id="PF09992"/>
    </source>
</evidence>
<evidence type="ECO:0000313" key="3">
    <source>
        <dbReference type="EMBL" id="MBO8478220.1"/>
    </source>
</evidence>
<gene>
    <name evidence="3" type="ORF">IAB80_04980</name>
</gene>